<evidence type="ECO:0000256" key="1">
    <source>
        <dbReference type="SAM" id="MobiDB-lite"/>
    </source>
</evidence>
<feature type="compositionally biased region" description="Basic and acidic residues" evidence="1">
    <location>
        <begin position="158"/>
        <end position="167"/>
    </location>
</feature>
<protein>
    <submittedName>
        <fullName evidence="4">Peptidoglycan-binding protein</fullName>
    </submittedName>
</protein>
<feature type="transmembrane region" description="Helical" evidence="2">
    <location>
        <begin position="45"/>
        <end position="69"/>
    </location>
</feature>
<feature type="compositionally biased region" description="Basic and acidic residues" evidence="1">
    <location>
        <begin position="10"/>
        <end position="19"/>
    </location>
</feature>
<dbReference type="Proteomes" id="UP001317629">
    <property type="component" value="Chromosome"/>
</dbReference>
<proteinExistence type="predicted"/>
<organism evidence="4 5">
    <name type="scientific">Methylocystis iwaonis</name>
    <dbReference type="NCBI Taxonomy" id="2885079"/>
    <lineage>
        <taxon>Bacteria</taxon>
        <taxon>Pseudomonadati</taxon>
        <taxon>Pseudomonadota</taxon>
        <taxon>Alphaproteobacteria</taxon>
        <taxon>Hyphomicrobiales</taxon>
        <taxon>Methylocystaceae</taxon>
        <taxon>Methylocystis</taxon>
    </lineage>
</organism>
<evidence type="ECO:0000313" key="5">
    <source>
        <dbReference type="Proteomes" id="UP001317629"/>
    </source>
</evidence>
<feature type="region of interest" description="Disordered" evidence="1">
    <location>
        <begin position="157"/>
        <end position="221"/>
    </location>
</feature>
<feature type="domain" description="Peptidoglycan binding-like" evidence="3">
    <location>
        <begin position="221"/>
        <end position="275"/>
    </location>
</feature>
<evidence type="ECO:0000256" key="2">
    <source>
        <dbReference type="SAM" id="Phobius"/>
    </source>
</evidence>
<dbReference type="InterPro" id="IPR036366">
    <property type="entry name" value="PGBDSf"/>
</dbReference>
<name>A0ABM8E718_9HYPH</name>
<sequence length="283" mass="30424">MRDLSLSASRYDEFPEERAPRRRGPAPEPEFHDEPFRLPKKKRSVLARVFAPHRVGVMLLLGIGGLAFVGVPMNALFLQDGHHPAPLFSSRKLAPRYVEESDAPTPRARPAQMETAVETDLAAKPEPAPALPAAKPTKADAAALKAVILKTEASPAAKIEKKREPVSHDQIAAVLGGPETAKTTASKPARAQTQSKPQAQPLPKPEAQTQPKPEAQTLAPSEGVAFAQRALQRLGYVVKADGVMSDGTRRAIEKFERDNGLPPKGELTAKVAKLLASRAATPH</sequence>
<keyword evidence="5" id="KW-1185">Reference proteome</keyword>
<dbReference type="EMBL" id="AP027142">
    <property type="protein sequence ID" value="BDV33757.1"/>
    <property type="molecule type" value="Genomic_DNA"/>
</dbReference>
<evidence type="ECO:0000259" key="3">
    <source>
        <dbReference type="Pfam" id="PF01471"/>
    </source>
</evidence>
<feature type="compositionally biased region" description="Polar residues" evidence="1">
    <location>
        <begin position="181"/>
        <end position="198"/>
    </location>
</feature>
<dbReference type="Pfam" id="PF01471">
    <property type="entry name" value="PG_binding_1"/>
    <property type="match status" value="1"/>
</dbReference>
<keyword evidence="2" id="KW-0472">Membrane</keyword>
<dbReference type="InterPro" id="IPR002477">
    <property type="entry name" value="Peptidoglycan-bd-like"/>
</dbReference>
<dbReference type="RefSeq" id="WP_281931265.1">
    <property type="nucleotide sequence ID" value="NZ_AP027142.1"/>
</dbReference>
<dbReference type="InterPro" id="IPR036365">
    <property type="entry name" value="PGBD-like_sf"/>
</dbReference>
<keyword evidence="2" id="KW-0812">Transmembrane</keyword>
<dbReference type="SUPFAM" id="SSF47090">
    <property type="entry name" value="PGBD-like"/>
    <property type="match status" value="1"/>
</dbReference>
<accession>A0ABM8E718</accession>
<evidence type="ECO:0000313" key="4">
    <source>
        <dbReference type="EMBL" id="BDV33757.1"/>
    </source>
</evidence>
<gene>
    <name evidence="4" type="ORF">SS37A_12860</name>
</gene>
<dbReference type="Gene3D" id="1.10.101.10">
    <property type="entry name" value="PGBD-like superfamily/PGBD"/>
    <property type="match status" value="1"/>
</dbReference>
<feature type="region of interest" description="Disordered" evidence="1">
    <location>
        <begin position="1"/>
        <end position="36"/>
    </location>
</feature>
<reference evidence="4 5" key="1">
    <citation type="journal article" date="2023" name="Int. J. Syst. Evol. Microbiol.">
        <title>Methylocystis iwaonis sp. nov., a type II methane-oxidizing bacterium from surface soil of a rice paddy field in Japan, and emended description of the genus Methylocystis (ex Whittenbury et al. 1970) Bowman et al. 1993.</title>
        <authorList>
            <person name="Kaise H."/>
            <person name="Sawadogo J.B."/>
            <person name="Alam M.S."/>
            <person name="Ueno C."/>
            <person name="Dianou D."/>
            <person name="Shinjo R."/>
            <person name="Asakawa S."/>
        </authorList>
    </citation>
    <scope>NUCLEOTIDE SEQUENCE [LARGE SCALE GENOMIC DNA]</scope>
    <source>
        <strain evidence="4 5">SS37A-Re</strain>
    </source>
</reference>
<keyword evidence="2" id="KW-1133">Transmembrane helix</keyword>